<dbReference type="EMBL" id="JACHVA010000061">
    <property type="protein sequence ID" value="MBC2601639.1"/>
    <property type="molecule type" value="Genomic_DNA"/>
</dbReference>
<organism evidence="1 2">
    <name type="scientific">Puniceicoccus vermicola</name>
    <dbReference type="NCBI Taxonomy" id="388746"/>
    <lineage>
        <taxon>Bacteria</taxon>
        <taxon>Pseudomonadati</taxon>
        <taxon>Verrucomicrobiota</taxon>
        <taxon>Opitutia</taxon>
        <taxon>Puniceicoccales</taxon>
        <taxon>Puniceicoccaceae</taxon>
        <taxon>Puniceicoccus</taxon>
    </lineage>
</organism>
<reference evidence="1 2" key="1">
    <citation type="submission" date="2020-07" db="EMBL/GenBank/DDBJ databases">
        <authorList>
            <person name="Feng X."/>
        </authorList>
    </citation>
    <scope>NUCLEOTIDE SEQUENCE [LARGE SCALE GENOMIC DNA]</scope>
    <source>
        <strain evidence="1 2">JCM14086</strain>
    </source>
</reference>
<dbReference type="AlphaFoldDB" id="A0A7X1E442"/>
<name>A0A7X1E442_9BACT</name>
<proteinExistence type="predicted"/>
<protein>
    <recommendedName>
        <fullName evidence="3">RHS repeat protein</fullName>
    </recommendedName>
</protein>
<accession>A0A7X1E442</accession>
<comment type="caution">
    <text evidence="1">The sequence shown here is derived from an EMBL/GenBank/DDBJ whole genome shotgun (WGS) entry which is preliminary data.</text>
</comment>
<feature type="non-terminal residue" evidence="1">
    <location>
        <position position="438"/>
    </location>
</feature>
<evidence type="ECO:0000313" key="2">
    <source>
        <dbReference type="Proteomes" id="UP000525652"/>
    </source>
</evidence>
<gene>
    <name evidence="1" type="ORF">H5P30_07595</name>
</gene>
<dbReference type="Proteomes" id="UP000525652">
    <property type="component" value="Unassembled WGS sequence"/>
</dbReference>
<evidence type="ECO:0008006" key="3">
    <source>
        <dbReference type="Google" id="ProtNLM"/>
    </source>
</evidence>
<evidence type="ECO:0000313" key="1">
    <source>
        <dbReference type="EMBL" id="MBC2601639.1"/>
    </source>
</evidence>
<keyword evidence="2" id="KW-1185">Reference proteome</keyword>
<dbReference type="Gene3D" id="2.180.10.10">
    <property type="entry name" value="RHS repeat-associated core"/>
    <property type="match status" value="1"/>
</dbReference>
<sequence length="438" mass="47892">VTKRGQPNVSWFSCDPNSSFQDSKTVTDALMPSRHLRLAPAPRPSRILGWPTVAGRNGGFVLGIAADPDQDLSVGYSYDNAGRLSTVTDGADTFTYGYLANTVGMLAETEGPAHTASYTYEPGRNALTVVENEETVGTVSTVSQYTYRYDALGRRTDRVDEGSAFAQASLYDWTYDDRGQVTAADRYLGTDPDNPGASVAAATDSFDYDFIGNRLTSTFGTAAQRSYTANALNQYTQVSGFSSPPSHDDDGNMTYDGVGWYFEWNGENRMIEARNYADIMNPSSGAVRLTFTYDYQGRRVEKTVEEYDVPLASMQTVSEERFIYDGWNLIATFSSQVSGLSHQATYLWGQDLSGSMQGAGGVGGLLSVLDKSSSDVFYPTYDANGNVSEYLDETGAIAAHYEYSSFGRVIASTGAPDDFAFRFSTKYQDNETDLLYYG</sequence>
<feature type="non-terminal residue" evidence="1">
    <location>
        <position position="1"/>
    </location>
</feature>